<evidence type="ECO:0000313" key="3">
    <source>
        <dbReference type="Proteomes" id="UP000054560"/>
    </source>
</evidence>
<sequence length="134" mass="15623">MEWRSPDDSDSGSLGNMRFTAEFPPQPNNNKNKARASAKSNVSAQNKKQKKQPKTTYTDTQQNTDTQLNQQRHTESVVKDTGQVPRISGRDMFVFFCSHQRDFHGDKAEYSNWYPSEFKDENNVQFMNMEQYMI</sequence>
<gene>
    <name evidence="2" type="ORF">SARC_01910</name>
</gene>
<evidence type="ECO:0000256" key="1">
    <source>
        <dbReference type="SAM" id="MobiDB-lite"/>
    </source>
</evidence>
<dbReference type="GeneID" id="25902414"/>
<feature type="region of interest" description="Disordered" evidence="1">
    <location>
        <begin position="1"/>
        <end position="83"/>
    </location>
</feature>
<evidence type="ECO:0000313" key="2">
    <source>
        <dbReference type="EMBL" id="KNC85917.1"/>
    </source>
</evidence>
<dbReference type="EMBL" id="KQ241677">
    <property type="protein sequence ID" value="KNC85917.1"/>
    <property type="molecule type" value="Genomic_DNA"/>
</dbReference>
<dbReference type="Proteomes" id="UP000054560">
    <property type="component" value="Unassembled WGS sequence"/>
</dbReference>
<keyword evidence="3" id="KW-1185">Reference proteome</keyword>
<protein>
    <submittedName>
        <fullName evidence="2">Uncharacterized protein</fullName>
    </submittedName>
</protein>
<reference evidence="2 3" key="1">
    <citation type="submission" date="2011-02" db="EMBL/GenBank/DDBJ databases">
        <title>The Genome Sequence of Sphaeroforma arctica JP610.</title>
        <authorList>
            <consortium name="The Broad Institute Genome Sequencing Platform"/>
            <person name="Russ C."/>
            <person name="Cuomo C."/>
            <person name="Young S.K."/>
            <person name="Zeng Q."/>
            <person name="Gargeya S."/>
            <person name="Alvarado L."/>
            <person name="Berlin A."/>
            <person name="Chapman S.B."/>
            <person name="Chen Z."/>
            <person name="Freedman E."/>
            <person name="Gellesch M."/>
            <person name="Goldberg J."/>
            <person name="Griggs A."/>
            <person name="Gujja S."/>
            <person name="Heilman E."/>
            <person name="Heiman D."/>
            <person name="Howarth C."/>
            <person name="Mehta T."/>
            <person name="Neiman D."/>
            <person name="Pearson M."/>
            <person name="Roberts A."/>
            <person name="Saif S."/>
            <person name="Shea T."/>
            <person name="Shenoy N."/>
            <person name="Sisk P."/>
            <person name="Stolte C."/>
            <person name="Sykes S."/>
            <person name="White J."/>
            <person name="Yandava C."/>
            <person name="Burger G."/>
            <person name="Gray M.W."/>
            <person name="Holland P.W.H."/>
            <person name="King N."/>
            <person name="Lang F.B.F."/>
            <person name="Roger A.J."/>
            <person name="Ruiz-Trillo I."/>
            <person name="Haas B."/>
            <person name="Nusbaum C."/>
            <person name="Birren B."/>
        </authorList>
    </citation>
    <scope>NUCLEOTIDE SEQUENCE [LARGE SCALE GENOMIC DNA]</scope>
    <source>
        <strain evidence="2 3">JP610</strain>
    </source>
</reference>
<feature type="compositionally biased region" description="Low complexity" evidence="1">
    <location>
        <begin position="28"/>
        <end position="46"/>
    </location>
</feature>
<accession>A0A0L0GA54</accession>
<organism evidence="2 3">
    <name type="scientific">Sphaeroforma arctica JP610</name>
    <dbReference type="NCBI Taxonomy" id="667725"/>
    <lineage>
        <taxon>Eukaryota</taxon>
        <taxon>Ichthyosporea</taxon>
        <taxon>Ichthyophonida</taxon>
        <taxon>Sphaeroforma</taxon>
    </lineage>
</organism>
<name>A0A0L0GA54_9EUKA</name>
<dbReference type="RefSeq" id="XP_014159819.1">
    <property type="nucleotide sequence ID" value="XM_014304344.1"/>
</dbReference>
<dbReference type="AlphaFoldDB" id="A0A0L0GA54"/>
<proteinExistence type="predicted"/>
<feature type="compositionally biased region" description="Low complexity" evidence="1">
    <location>
        <begin position="54"/>
        <end position="71"/>
    </location>
</feature>